<evidence type="ECO:0000313" key="8">
    <source>
        <dbReference type="EMBL" id="EHJ48845.1"/>
    </source>
</evidence>
<proteinExistence type="predicted"/>
<dbReference type="RefSeq" id="WP_009182205.1">
    <property type="nucleotide sequence ID" value="NZ_CM001368.1"/>
</dbReference>
<dbReference type="GO" id="GO:0009247">
    <property type="term" value="P:glycolipid biosynthetic process"/>
    <property type="evidence" value="ECO:0007669"/>
    <property type="project" value="UniProtKB-ARBA"/>
</dbReference>
<dbReference type="PANTHER" id="PTHR30606">
    <property type="entry name" value="LIPID A BIOSYNTHESIS LAUROYL ACYLTRANSFERASE"/>
    <property type="match status" value="1"/>
</dbReference>
<evidence type="ECO:0000256" key="6">
    <source>
        <dbReference type="ARBA" id="ARBA00023315"/>
    </source>
</evidence>
<dbReference type="STRING" id="694327.DFW101_2842"/>
<evidence type="ECO:0000256" key="1">
    <source>
        <dbReference type="ARBA" id="ARBA00004533"/>
    </source>
</evidence>
<dbReference type="Proteomes" id="UP000004662">
    <property type="component" value="Chromosome"/>
</dbReference>
<dbReference type="AlphaFoldDB" id="G7QBI2"/>
<keyword evidence="3" id="KW-0997">Cell inner membrane</keyword>
<keyword evidence="2" id="KW-1003">Cell membrane</keyword>
<evidence type="ECO:0000313" key="9">
    <source>
        <dbReference type="Proteomes" id="UP000004662"/>
    </source>
</evidence>
<dbReference type="EMBL" id="CM001368">
    <property type="protein sequence ID" value="EHJ48845.1"/>
    <property type="molecule type" value="Genomic_DNA"/>
</dbReference>
<keyword evidence="7" id="KW-0812">Transmembrane</keyword>
<dbReference type="OrthoDB" id="9808633at2"/>
<keyword evidence="5 7" id="KW-0472">Membrane</keyword>
<comment type="subcellular location">
    <subcellularLocation>
        <location evidence="1">Cell inner membrane</location>
    </subcellularLocation>
</comment>
<reference evidence="9" key="1">
    <citation type="journal article" date="2015" name="Genome Announc.">
        <title>High-Quality Draft Genome Sequence of Desulfovibrio carbinoliphilus FW-101-2B, an Organic Acid-Oxidizing Sulfate-Reducing Bacterium Isolated from Uranium(VI)-Contaminated Groundwater.</title>
        <authorList>
            <person name="Ramsay B.D."/>
            <person name="Hwang C."/>
            <person name="Woo H.L."/>
            <person name="Carroll S.L."/>
            <person name="Lucas S."/>
            <person name="Han J."/>
            <person name="Lapidus A.L."/>
            <person name="Cheng J.F."/>
            <person name="Goodwin L.A."/>
            <person name="Pitluck S."/>
            <person name="Peters L."/>
            <person name="Chertkov O."/>
            <person name="Held B."/>
            <person name="Detter J.C."/>
            <person name="Han C.S."/>
            <person name="Tapia R."/>
            <person name="Land M.L."/>
            <person name="Hauser L.J."/>
            <person name="Kyrpides N.C."/>
            <person name="Ivanova N.N."/>
            <person name="Mikhailova N."/>
            <person name="Pagani I."/>
            <person name="Woyke T."/>
            <person name="Arkin A.P."/>
            <person name="Dehal P."/>
            <person name="Chivian D."/>
            <person name="Criddle C.S."/>
            <person name="Wu W."/>
            <person name="Chakraborty R."/>
            <person name="Hazen T.C."/>
            <person name="Fields M.W."/>
        </authorList>
    </citation>
    <scope>NUCLEOTIDE SEQUENCE [LARGE SCALE GENOMIC DNA]</scope>
    <source>
        <strain evidence="9">FW-101-2B</strain>
    </source>
</reference>
<dbReference type="HOGENOM" id="CLU_049421_2_0_7"/>
<dbReference type="CDD" id="cd07984">
    <property type="entry name" value="LPLAT_LABLAT-like"/>
    <property type="match status" value="1"/>
</dbReference>
<keyword evidence="6 8" id="KW-0012">Acyltransferase</keyword>
<evidence type="ECO:0000256" key="5">
    <source>
        <dbReference type="ARBA" id="ARBA00023136"/>
    </source>
</evidence>
<name>G7QBI2_9BACT</name>
<dbReference type="eggNOG" id="COG4261">
    <property type="taxonomic scope" value="Bacteria"/>
</dbReference>
<feature type="transmembrane region" description="Helical" evidence="7">
    <location>
        <begin position="20"/>
        <end position="46"/>
    </location>
</feature>
<accession>G7QBI2</accession>
<evidence type="ECO:0000256" key="7">
    <source>
        <dbReference type="SAM" id="Phobius"/>
    </source>
</evidence>
<dbReference type="InterPro" id="IPR004960">
    <property type="entry name" value="LipA_acyltrans"/>
</dbReference>
<dbReference type="GO" id="GO:0005886">
    <property type="term" value="C:plasma membrane"/>
    <property type="evidence" value="ECO:0007669"/>
    <property type="project" value="UniProtKB-SubCell"/>
</dbReference>
<evidence type="ECO:0000256" key="4">
    <source>
        <dbReference type="ARBA" id="ARBA00022679"/>
    </source>
</evidence>
<keyword evidence="4" id="KW-0808">Transferase</keyword>
<evidence type="ECO:0000256" key="3">
    <source>
        <dbReference type="ARBA" id="ARBA00022519"/>
    </source>
</evidence>
<gene>
    <name evidence="8" type="ORF">DFW101_2842</name>
</gene>
<keyword evidence="9" id="KW-1185">Reference proteome</keyword>
<evidence type="ECO:0000256" key="2">
    <source>
        <dbReference type="ARBA" id="ARBA00022475"/>
    </source>
</evidence>
<keyword evidence="7" id="KW-1133">Transmembrane helix</keyword>
<dbReference type="GO" id="GO:0016746">
    <property type="term" value="F:acyltransferase activity"/>
    <property type="evidence" value="ECO:0007669"/>
    <property type="project" value="UniProtKB-KW"/>
</dbReference>
<sequence>MTRTPRWSSRSLGSRLQHEFFYACIWLGGWRLAYAVLATVVLFYTLRPAVRERSRPYLSRRFPGAGRLSMFLHAFRLNLAFGKVLVDRAARGITGQGKVDAPREEMARFTRLLDMGRGLLVLTAHVGAWQWAMSELSFTGRRMHVLYRRDTGDVDRQYFEHVGGDDGPRFIDPCSDFGGVIEVMAALRAGEVVCAMGDRVLGDAGNTVEATLLGGKVRLPLGPFLIAARLATPMALVFVPRTGACRARVLVPRVFEDTHGSDPMVMADEFARALEDFARDAPYQFYNFYDLWASPGILAASSPRDENI</sequence>
<dbReference type="PANTHER" id="PTHR30606:SF9">
    <property type="entry name" value="LIPID A BIOSYNTHESIS LAUROYLTRANSFERASE"/>
    <property type="match status" value="1"/>
</dbReference>
<organism evidence="8 9">
    <name type="scientific">Solidesulfovibrio carbinoliphilus subsp. oakridgensis</name>
    <dbReference type="NCBI Taxonomy" id="694327"/>
    <lineage>
        <taxon>Bacteria</taxon>
        <taxon>Pseudomonadati</taxon>
        <taxon>Thermodesulfobacteriota</taxon>
        <taxon>Desulfovibrionia</taxon>
        <taxon>Desulfovibrionales</taxon>
        <taxon>Desulfovibrionaceae</taxon>
        <taxon>Solidesulfovibrio</taxon>
    </lineage>
</organism>
<dbReference type="Pfam" id="PF03279">
    <property type="entry name" value="Lip_A_acyltrans"/>
    <property type="match status" value="1"/>
</dbReference>
<protein>
    <submittedName>
        <fullName evidence="8">Lipid A biosynthesis acyltransferase</fullName>
    </submittedName>
</protein>